<dbReference type="PANTHER" id="PTHR40112:SF1">
    <property type="entry name" value="H2HPP ISOMERASE"/>
    <property type="match status" value="1"/>
</dbReference>
<evidence type="ECO:0000313" key="3">
    <source>
        <dbReference type="Proteomes" id="UP000030661"/>
    </source>
</evidence>
<dbReference type="HOGENOM" id="CLU_2132588_0_0_0"/>
<protein>
    <recommendedName>
        <fullName evidence="1">Cupin type-2 domain-containing protein</fullName>
    </recommendedName>
</protein>
<dbReference type="eggNOG" id="COG1917">
    <property type="taxonomic scope" value="Bacteria"/>
</dbReference>
<dbReference type="InterPro" id="IPR013096">
    <property type="entry name" value="Cupin_2"/>
</dbReference>
<dbReference type="STRING" id="1499967.U27_02283"/>
<dbReference type="CDD" id="cd02238">
    <property type="entry name" value="cupin_KdgF"/>
    <property type="match status" value="1"/>
</dbReference>
<feature type="domain" description="Cupin type-2" evidence="1">
    <location>
        <begin position="34"/>
        <end position="95"/>
    </location>
</feature>
<organism evidence="2">
    <name type="scientific">Vecturithrix granuli</name>
    <dbReference type="NCBI Taxonomy" id="1499967"/>
    <lineage>
        <taxon>Bacteria</taxon>
        <taxon>Candidatus Moduliflexota</taxon>
        <taxon>Candidatus Vecturitrichia</taxon>
        <taxon>Candidatus Vecturitrichales</taxon>
        <taxon>Candidatus Vecturitrichaceae</taxon>
        <taxon>Candidatus Vecturithrix</taxon>
    </lineage>
</organism>
<reference evidence="2" key="1">
    <citation type="journal article" date="2015" name="PeerJ">
        <title>First genomic representation of candidate bacterial phylum KSB3 points to enhanced environmental sensing as a trigger of wastewater bulking.</title>
        <authorList>
            <person name="Sekiguchi Y."/>
            <person name="Ohashi A."/>
            <person name="Parks D.H."/>
            <person name="Yamauchi T."/>
            <person name="Tyson G.W."/>
            <person name="Hugenholtz P."/>
        </authorList>
    </citation>
    <scope>NUCLEOTIDE SEQUENCE [LARGE SCALE GENOMIC DNA]</scope>
</reference>
<dbReference type="Pfam" id="PF07883">
    <property type="entry name" value="Cupin_2"/>
    <property type="match status" value="1"/>
</dbReference>
<dbReference type="SUPFAM" id="SSF51182">
    <property type="entry name" value="RmlC-like cupins"/>
    <property type="match status" value="1"/>
</dbReference>
<dbReference type="PANTHER" id="PTHR40112">
    <property type="entry name" value="H2HPP ISOMERASE"/>
    <property type="match status" value="1"/>
</dbReference>
<gene>
    <name evidence="2" type="ORF">U27_02283</name>
</gene>
<dbReference type="InterPro" id="IPR052535">
    <property type="entry name" value="Bacilysin_H2HPP_isomerase"/>
</dbReference>
<dbReference type="EMBL" id="DF820463">
    <property type="protein sequence ID" value="GAK55449.1"/>
    <property type="molecule type" value="Genomic_DNA"/>
</dbReference>
<proteinExistence type="predicted"/>
<dbReference type="Proteomes" id="UP000030661">
    <property type="component" value="Unassembled WGS sequence"/>
</dbReference>
<dbReference type="InterPro" id="IPR011051">
    <property type="entry name" value="RmlC_Cupin_sf"/>
</dbReference>
<name>A0A0S6WB32_VECG1</name>
<dbReference type="AlphaFoldDB" id="A0A0S6WB32"/>
<keyword evidence="3" id="KW-1185">Reference proteome</keyword>
<accession>A0A0S6WB32</accession>
<evidence type="ECO:0000313" key="2">
    <source>
        <dbReference type="EMBL" id="GAK55449.1"/>
    </source>
</evidence>
<dbReference type="InterPro" id="IPR014710">
    <property type="entry name" value="RmlC-like_jellyroll"/>
</dbReference>
<evidence type="ECO:0000259" key="1">
    <source>
        <dbReference type="Pfam" id="PF07883"/>
    </source>
</evidence>
<sequence>MLCYHEKIRKQDIGGGILVQVLGHGQNMNVLHWNFAEKSQEVKMHQHVEEQFGYVIKGGFNITIQDEVFTIMAGDAYFIPSNIPHSFAAIGETEAIDVFSPVRKDIPWKE</sequence>
<dbReference type="Gene3D" id="2.60.120.10">
    <property type="entry name" value="Jelly Rolls"/>
    <property type="match status" value="1"/>
</dbReference>